<protein>
    <submittedName>
        <fullName evidence="2">DUF11 domain-containing protein</fullName>
    </submittedName>
</protein>
<dbReference type="Gene3D" id="2.60.40.1170">
    <property type="entry name" value="Mu homology domain, subdomain B"/>
    <property type="match status" value="2"/>
</dbReference>
<name>A0A7Y2H2S9_UNCEI</name>
<feature type="domain" description="DUF11" evidence="1">
    <location>
        <begin position="823"/>
        <end position="900"/>
    </location>
</feature>
<accession>A0A7Y2H2S9</accession>
<comment type="caution">
    <text evidence="2">The sequence shown here is derived from an EMBL/GenBank/DDBJ whole genome shotgun (WGS) entry which is preliminary data.</text>
</comment>
<organism evidence="2 3">
    <name type="scientific">Eiseniibacteriota bacterium</name>
    <dbReference type="NCBI Taxonomy" id="2212470"/>
    <lineage>
        <taxon>Bacteria</taxon>
        <taxon>Candidatus Eiseniibacteriota</taxon>
    </lineage>
</organism>
<feature type="non-terminal residue" evidence="2">
    <location>
        <position position="900"/>
    </location>
</feature>
<dbReference type="Proteomes" id="UP000547674">
    <property type="component" value="Unassembled WGS sequence"/>
</dbReference>
<feature type="domain" description="DUF11" evidence="1">
    <location>
        <begin position="454"/>
        <end position="570"/>
    </location>
</feature>
<dbReference type="InterPro" id="IPR001434">
    <property type="entry name" value="OmcB-like_DUF11"/>
</dbReference>
<dbReference type="PANTHER" id="PTHR34819">
    <property type="entry name" value="LARGE CYSTEINE-RICH PERIPLASMIC PROTEIN OMCB"/>
    <property type="match status" value="1"/>
</dbReference>
<feature type="domain" description="DUF11" evidence="1">
    <location>
        <begin position="331"/>
        <end position="448"/>
    </location>
</feature>
<evidence type="ECO:0000259" key="1">
    <source>
        <dbReference type="Pfam" id="PF01345"/>
    </source>
</evidence>
<reference evidence="2 3" key="1">
    <citation type="submission" date="2020-03" db="EMBL/GenBank/DDBJ databases">
        <title>Metabolic flexibility allows generalist bacteria to become dominant in a frequently disturbed ecosystem.</title>
        <authorList>
            <person name="Chen Y.-J."/>
            <person name="Leung P.M."/>
            <person name="Bay S.K."/>
            <person name="Hugenholtz P."/>
            <person name="Kessler A.J."/>
            <person name="Shelley G."/>
            <person name="Waite D.W."/>
            <person name="Cook P.L."/>
            <person name="Greening C."/>
        </authorList>
    </citation>
    <scope>NUCLEOTIDE SEQUENCE [LARGE SCALE GENOMIC DNA]</scope>
    <source>
        <strain evidence="2">SS_bin_28</strain>
    </source>
</reference>
<proteinExistence type="predicted"/>
<sequence length="900" mass="92837">MPVLAQDTTADRFENISYSNQDGNVLWVSDWWEGGESNGPGTGRITVSPAQTAPADTGIMMTGPGYSVTRIADLSSFADAELQVDYRLHSLDSSGDYITLEISTDGSAWFPLDTFTFDESQDTELTQTYPVGIYATPTTYIRFTTSPTFFASFDWFYLGEIEFRDIGGASGLIVNQASIAGFDGTDPNATNDTSSVAISVVVPAVQADLEVLKSVDMPTAVEGDTVTFTVTIENKGPSATANAEVFDPLLSGFTYHNHSVTAGSYAPGPGTWSVGAMNSGDLFSLTLEAVVDTGTSGSSLLNVASVALSAETDPVSTNNADSAWVNVIEPDLKITKTSLNPVATVGDTVAFVINVENTGTETMTLVTVNDKLPAGLDYLDNTPSQGGYNDVSGDWLVGTLAPSDFATLILRATVPATSFGNILVNQADLVSSGPTDIISTNDTDTAQVEVEFADVQVVKTRSGVAVSEGSAVSYDVVVTNLGSYTADGVSVTDLLPSELNFVSSVATTGSYDTLSGVWTIGSMADQAVETLTINATIGAAALGQSIINTATASSTYPYDQEPANNTDADTLYVPDADLVITKIVDMTTANAGDTLLFTINATNNGPDAANGVEVTDLVPTGMTFVADSPDQGTYSYGNGVWSIGTLGSGASVDLDLTAVVSRTVGAVNIVNSASVTGSSTGDSDLSNNADSVSVYIKGIDVVLTKGVDNPTPQEGQRVTFTISAENLGPDTATNISIEDALPPGLTYFGSSATSGSYSSATGLWTIPSMAATGSAVLTLEATVGTNLGQVVITNTATFQAATERDTNSNNDAASAAITLSPADLSINKVIDNATPAFGETIVYTITLTNQGPADATGIVVKDALPPEAVFVSSSASQGGYSTSTSDWTVGDLAFGDAATL</sequence>
<dbReference type="NCBIfam" id="TIGR01451">
    <property type="entry name" value="B_ant_repeat"/>
    <property type="match status" value="6"/>
</dbReference>
<dbReference type="Gene3D" id="2.60.40.3080">
    <property type="match status" value="2"/>
</dbReference>
<dbReference type="Pfam" id="PF01345">
    <property type="entry name" value="DUF11"/>
    <property type="match status" value="6"/>
</dbReference>
<dbReference type="InterPro" id="IPR047589">
    <property type="entry name" value="DUF11_rpt"/>
</dbReference>
<dbReference type="InterPro" id="IPR051172">
    <property type="entry name" value="Chlamydia_OmcB"/>
</dbReference>
<feature type="domain" description="DUF11" evidence="1">
    <location>
        <begin position="577"/>
        <end position="694"/>
    </location>
</feature>
<dbReference type="PANTHER" id="PTHR34819:SF3">
    <property type="entry name" value="CELL SURFACE PROTEIN"/>
    <property type="match status" value="1"/>
</dbReference>
<feature type="domain" description="DUF11" evidence="1">
    <location>
        <begin position="208"/>
        <end position="323"/>
    </location>
</feature>
<dbReference type="AlphaFoldDB" id="A0A7Y2H2S9"/>
<dbReference type="EMBL" id="JABDJR010000390">
    <property type="protein sequence ID" value="NNF07042.1"/>
    <property type="molecule type" value="Genomic_DNA"/>
</dbReference>
<gene>
    <name evidence="2" type="ORF">HKN21_09800</name>
</gene>
<feature type="domain" description="DUF11" evidence="1">
    <location>
        <begin position="700"/>
        <end position="817"/>
    </location>
</feature>
<evidence type="ECO:0000313" key="2">
    <source>
        <dbReference type="EMBL" id="NNF07042.1"/>
    </source>
</evidence>
<evidence type="ECO:0000313" key="3">
    <source>
        <dbReference type="Proteomes" id="UP000547674"/>
    </source>
</evidence>